<evidence type="ECO:0000256" key="13">
    <source>
        <dbReference type="ARBA" id="ARBA00047872"/>
    </source>
</evidence>
<keyword evidence="11" id="KW-0220">Diaminopimelate biosynthesis</keyword>
<keyword evidence="12" id="KW-0457">Lysine biosynthesis</keyword>
<dbReference type="InterPro" id="IPR045865">
    <property type="entry name" value="ACT-like_dom_sf"/>
</dbReference>
<reference evidence="18 19" key="1">
    <citation type="submission" date="2017-10" db="EMBL/GenBank/DDBJ databases">
        <title>Bacillus sp. nov., a halophilic bacterium isolated from a Yangshapao Lake.</title>
        <authorList>
            <person name="Wang H."/>
        </authorList>
    </citation>
    <scope>NUCLEOTIDE SEQUENCE [LARGE SCALE GENOMIC DNA]</scope>
    <source>
        <strain evidence="18 19">YSP-3</strain>
    </source>
</reference>
<evidence type="ECO:0000256" key="8">
    <source>
        <dbReference type="ARBA" id="ARBA00022741"/>
    </source>
</evidence>
<dbReference type="UniPathway" id="UPA00034">
    <property type="reaction ID" value="UER00015"/>
</dbReference>
<evidence type="ECO:0000313" key="19">
    <source>
        <dbReference type="Proteomes" id="UP000248066"/>
    </source>
</evidence>
<dbReference type="GO" id="GO:0009090">
    <property type="term" value="P:homoserine biosynthetic process"/>
    <property type="evidence" value="ECO:0007669"/>
    <property type="project" value="TreeGrafter"/>
</dbReference>
<dbReference type="Gene3D" id="3.30.2130.10">
    <property type="entry name" value="VC0802-like"/>
    <property type="match status" value="1"/>
</dbReference>
<dbReference type="GO" id="GO:0005524">
    <property type="term" value="F:ATP binding"/>
    <property type="evidence" value="ECO:0007669"/>
    <property type="project" value="UniProtKB-KW"/>
</dbReference>
<gene>
    <name evidence="18" type="ORF">CR205_05570</name>
</gene>
<evidence type="ECO:0000256" key="3">
    <source>
        <dbReference type="ARBA" id="ARBA00004986"/>
    </source>
</evidence>
<dbReference type="GO" id="GO:0019877">
    <property type="term" value="P:diaminopimelate biosynthetic process"/>
    <property type="evidence" value="ECO:0007669"/>
    <property type="project" value="UniProtKB-KW"/>
</dbReference>
<dbReference type="InterPro" id="IPR005260">
    <property type="entry name" value="Asp_kin_monofn"/>
</dbReference>
<dbReference type="GO" id="GO:0004072">
    <property type="term" value="F:aspartate kinase activity"/>
    <property type="evidence" value="ECO:0007669"/>
    <property type="project" value="UniProtKB-EC"/>
</dbReference>
<keyword evidence="10 14" id="KW-0067">ATP-binding</keyword>
<comment type="catalytic activity">
    <reaction evidence="13 15">
        <text>L-aspartate + ATP = 4-phospho-L-aspartate + ADP</text>
        <dbReference type="Rhea" id="RHEA:23776"/>
        <dbReference type="ChEBI" id="CHEBI:29991"/>
        <dbReference type="ChEBI" id="CHEBI:30616"/>
        <dbReference type="ChEBI" id="CHEBI:57535"/>
        <dbReference type="ChEBI" id="CHEBI:456216"/>
        <dbReference type="EC" id="2.7.2.4"/>
    </reaction>
</comment>
<dbReference type="PROSITE" id="PS51671">
    <property type="entry name" value="ACT"/>
    <property type="match status" value="1"/>
</dbReference>
<protein>
    <recommendedName>
        <fullName evidence="15">Aspartokinase</fullName>
        <ecNumber evidence="15">2.7.2.4</ecNumber>
    </recommendedName>
</protein>
<dbReference type="RefSeq" id="WP_110517767.1">
    <property type="nucleotide sequence ID" value="NZ_PDOF01000001.1"/>
</dbReference>
<keyword evidence="7 15" id="KW-0808">Transferase</keyword>
<dbReference type="Proteomes" id="UP000248066">
    <property type="component" value="Unassembled WGS sequence"/>
</dbReference>
<dbReference type="InterPro" id="IPR001048">
    <property type="entry name" value="Asp/Glu/Uridylate_kinase"/>
</dbReference>
<keyword evidence="19" id="KW-1185">Reference proteome</keyword>
<dbReference type="InterPro" id="IPR027795">
    <property type="entry name" value="CASTOR_ACT_dom"/>
</dbReference>
<name>A0A2W0HB76_9BACI</name>
<dbReference type="PIRSF" id="PIRSF000726">
    <property type="entry name" value="Asp_kin"/>
    <property type="match status" value="1"/>
</dbReference>
<dbReference type="Pfam" id="PF13840">
    <property type="entry name" value="ACT_7"/>
    <property type="match status" value="1"/>
</dbReference>
<dbReference type="Pfam" id="PF00696">
    <property type="entry name" value="AA_kinase"/>
    <property type="match status" value="1"/>
</dbReference>
<evidence type="ECO:0000256" key="12">
    <source>
        <dbReference type="ARBA" id="ARBA00023154"/>
    </source>
</evidence>
<comment type="pathway">
    <text evidence="4 16">Amino-acid biosynthesis; L-threonine biosynthesis; L-threonine from L-aspartate: step 1/5.</text>
</comment>
<evidence type="ECO:0000256" key="4">
    <source>
        <dbReference type="ARBA" id="ARBA00005139"/>
    </source>
</evidence>
<evidence type="ECO:0000256" key="2">
    <source>
        <dbReference type="ARBA" id="ARBA00004766"/>
    </source>
</evidence>
<dbReference type="Gene3D" id="3.40.1160.10">
    <property type="entry name" value="Acetylglutamate kinase-like"/>
    <property type="match status" value="1"/>
</dbReference>
<dbReference type="InterPro" id="IPR001341">
    <property type="entry name" value="Asp_kinase"/>
</dbReference>
<evidence type="ECO:0000256" key="16">
    <source>
        <dbReference type="RuleBase" id="RU004249"/>
    </source>
</evidence>
<keyword evidence="9 15" id="KW-0418">Kinase</keyword>
<dbReference type="PANTHER" id="PTHR21499">
    <property type="entry name" value="ASPARTATE KINASE"/>
    <property type="match status" value="1"/>
</dbReference>
<dbReference type="InterPro" id="IPR036393">
    <property type="entry name" value="AceGlu_kinase-like_sf"/>
</dbReference>
<dbReference type="UniPathway" id="UPA00050">
    <property type="reaction ID" value="UER00461"/>
</dbReference>
<evidence type="ECO:0000256" key="1">
    <source>
        <dbReference type="ARBA" id="ARBA00003121"/>
    </source>
</evidence>
<comment type="caution">
    <text evidence="18">The sequence shown here is derived from an EMBL/GenBank/DDBJ whole genome shotgun (WGS) entry which is preliminary data.</text>
</comment>
<dbReference type="GO" id="GO:0005829">
    <property type="term" value="C:cytosol"/>
    <property type="evidence" value="ECO:0007669"/>
    <property type="project" value="TreeGrafter"/>
</dbReference>
<comment type="pathway">
    <text evidence="3 16">Amino-acid biosynthesis; L-methionine biosynthesis via de novo pathway; L-homoserine from L-aspartate: step 1/3.</text>
</comment>
<feature type="binding site" evidence="14">
    <location>
        <begin position="178"/>
        <end position="179"/>
    </location>
    <ligand>
        <name>ATP</name>
        <dbReference type="ChEBI" id="CHEBI:30616"/>
    </ligand>
</feature>
<evidence type="ECO:0000256" key="9">
    <source>
        <dbReference type="ARBA" id="ARBA00022777"/>
    </source>
</evidence>
<organism evidence="18 19">
    <name type="scientific">Alteribacter lacisalsi</name>
    <dbReference type="NCBI Taxonomy" id="2045244"/>
    <lineage>
        <taxon>Bacteria</taxon>
        <taxon>Bacillati</taxon>
        <taxon>Bacillota</taxon>
        <taxon>Bacilli</taxon>
        <taxon>Bacillales</taxon>
        <taxon>Bacillaceae</taxon>
        <taxon>Alteribacter</taxon>
    </lineage>
</organism>
<evidence type="ECO:0000313" key="18">
    <source>
        <dbReference type="EMBL" id="PYZ98066.1"/>
    </source>
</evidence>
<dbReference type="NCBIfam" id="NF006068">
    <property type="entry name" value="PRK08210.1"/>
    <property type="match status" value="1"/>
</dbReference>
<comment type="similarity">
    <text evidence="5 15">Belongs to the aspartokinase family.</text>
</comment>
<dbReference type="UniPathway" id="UPA00051">
    <property type="reaction ID" value="UER00462"/>
</dbReference>
<dbReference type="InterPro" id="IPR002912">
    <property type="entry name" value="ACT_dom"/>
</dbReference>
<proteinExistence type="inferred from homology"/>
<dbReference type="PANTHER" id="PTHR21499:SF3">
    <property type="entry name" value="ASPARTOKINASE"/>
    <property type="match status" value="1"/>
</dbReference>
<comment type="function">
    <text evidence="1">Catalyzes the phosphorylation of the beta-carboxyl group of aspartic acid with ATP to yield 4-phospho-L-aspartate, which is involved in the branched biosynthetic pathway leading to the biosynthesis of amino acids threonine, isoleucine and methionine.</text>
</comment>
<feature type="binding site" evidence="14">
    <location>
        <position position="189"/>
    </location>
    <ligand>
        <name>ATP</name>
        <dbReference type="ChEBI" id="CHEBI:30616"/>
    </ligand>
</feature>
<dbReference type="AlphaFoldDB" id="A0A2W0HB76"/>
<dbReference type="CDD" id="cd04914">
    <property type="entry name" value="ACT_AKi-DapG-BS_1"/>
    <property type="match status" value="1"/>
</dbReference>
<dbReference type="EC" id="2.7.2.4" evidence="15"/>
<comment type="pathway">
    <text evidence="2 16">Amino-acid biosynthesis; L-lysine biosynthesis via DAP pathway; (S)-tetrahydrodipicolinate from L-aspartate: step 1/4.</text>
</comment>
<accession>A0A2W0HB76</accession>
<dbReference type="GO" id="GO:0009089">
    <property type="term" value="P:lysine biosynthetic process via diaminopimelate"/>
    <property type="evidence" value="ECO:0007669"/>
    <property type="project" value="UniProtKB-UniPathway"/>
</dbReference>
<dbReference type="OrthoDB" id="9799110at2"/>
<evidence type="ECO:0000256" key="10">
    <source>
        <dbReference type="ARBA" id="ARBA00022840"/>
    </source>
</evidence>
<dbReference type="NCBIfam" id="TIGR00656">
    <property type="entry name" value="asp_kin_monofn"/>
    <property type="match status" value="1"/>
</dbReference>
<feature type="binding site" evidence="14">
    <location>
        <position position="79"/>
    </location>
    <ligand>
        <name>substrate</name>
    </ligand>
</feature>
<dbReference type="PROSITE" id="PS00324">
    <property type="entry name" value="ASPARTOKINASE"/>
    <property type="match status" value="1"/>
</dbReference>
<feature type="binding site" evidence="14">
    <location>
        <position position="52"/>
    </location>
    <ligand>
        <name>substrate</name>
    </ligand>
</feature>
<dbReference type="GO" id="GO:0009088">
    <property type="term" value="P:threonine biosynthetic process"/>
    <property type="evidence" value="ECO:0007669"/>
    <property type="project" value="UniProtKB-UniPathway"/>
</dbReference>
<dbReference type="EMBL" id="PDOF01000001">
    <property type="protein sequence ID" value="PYZ98066.1"/>
    <property type="molecule type" value="Genomic_DNA"/>
</dbReference>
<dbReference type="InterPro" id="IPR018042">
    <property type="entry name" value="Aspartate_kinase_CS"/>
</dbReference>
<feature type="binding site" evidence="14">
    <location>
        <begin position="214"/>
        <end position="215"/>
    </location>
    <ligand>
        <name>ATP</name>
        <dbReference type="ChEBI" id="CHEBI:30616"/>
    </ligand>
</feature>
<dbReference type="NCBIfam" id="TIGR00657">
    <property type="entry name" value="asp_kinases"/>
    <property type="match status" value="1"/>
</dbReference>
<feature type="binding site" evidence="14">
    <location>
        <begin position="7"/>
        <end position="10"/>
    </location>
    <ligand>
        <name>ATP</name>
        <dbReference type="ChEBI" id="CHEBI:30616"/>
    </ligand>
</feature>
<feature type="domain" description="ACT" evidence="17">
    <location>
        <begin position="344"/>
        <end position="405"/>
    </location>
</feature>
<evidence type="ECO:0000259" key="17">
    <source>
        <dbReference type="PROSITE" id="PS51671"/>
    </source>
</evidence>
<keyword evidence="6 16" id="KW-0028">Amino-acid biosynthesis</keyword>
<evidence type="ECO:0000256" key="5">
    <source>
        <dbReference type="ARBA" id="ARBA00010122"/>
    </source>
</evidence>
<dbReference type="SUPFAM" id="SSF53633">
    <property type="entry name" value="Carbamate kinase-like"/>
    <property type="match status" value="1"/>
</dbReference>
<dbReference type="SUPFAM" id="SSF55021">
    <property type="entry name" value="ACT-like"/>
    <property type="match status" value="2"/>
</dbReference>
<evidence type="ECO:0000256" key="15">
    <source>
        <dbReference type="RuleBase" id="RU003448"/>
    </source>
</evidence>
<sequence>MDIIVQKFGGSSLKTAEMREKAAAHVRKAVSPGTKVVVVVSAIGRTGDPYATDTLLNLAGGSRTLVSPREQDLLASCGEAISAVVFSQLLNEKGIKAEAFTGSEAGFRTNDDYTNAKITEMEMSAFSEKLESLDVAVVTGFQGASPSGTVATLGRGGSDTSATALGAALQAKYVDIFTDVEGIMTADPRVVQKAKPLTVATYNEICNMAYQGAKVIHPRAVEIAMQAKVPIRIRSTFSDGEGTLITASAGNTAGMDVEERTITGIAHVSNVTQIKVSARDGEYDLQSKVFKAMASENISVDFINIQPLGVAYTVKDDVAARAVHVLESMGLNPETNTNCAKVSAVGAGMTGVPGVTSRIVEALSSRNIQILQSADSHTTIWVLVKESDMNEAVNALHDMFLGQEE</sequence>
<evidence type="ECO:0000256" key="6">
    <source>
        <dbReference type="ARBA" id="ARBA00022605"/>
    </source>
</evidence>
<keyword evidence="8 14" id="KW-0547">Nucleotide-binding</keyword>
<evidence type="ECO:0000256" key="14">
    <source>
        <dbReference type="PIRSR" id="PIRSR000726-1"/>
    </source>
</evidence>
<evidence type="ECO:0000256" key="11">
    <source>
        <dbReference type="ARBA" id="ARBA00022915"/>
    </source>
</evidence>
<evidence type="ECO:0000256" key="7">
    <source>
        <dbReference type="ARBA" id="ARBA00022679"/>
    </source>
</evidence>